<feature type="non-terminal residue" evidence="4">
    <location>
        <position position="689"/>
    </location>
</feature>
<gene>
    <name evidence="4" type="ORF">FWK35_00024094</name>
</gene>
<keyword evidence="5" id="KW-1185">Reference proteome</keyword>
<comment type="caution">
    <text evidence="4">The sequence shown here is derived from an EMBL/GenBank/DDBJ whole genome shotgun (WGS) entry which is preliminary data.</text>
</comment>
<dbReference type="InterPro" id="IPR027806">
    <property type="entry name" value="HARBI1_dom"/>
</dbReference>
<dbReference type="InterPro" id="IPR025398">
    <property type="entry name" value="DUF4371"/>
</dbReference>
<dbReference type="OrthoDB" id="2430314at2759"/>
<dbReference type="PANTHER" id="PTHR45749">
    <property type="match status" value="1"/>
</dbReference>
<dbReference type="EMBL" id="VUJU01009337">
    <property type="protein sequence ID" value="KAF0720991.1"/>
    <property type="molecule type" value="Genomic_DNA"/>
</dbReference>
<evidence type="ECO:0000313" key="4">
    <source>
        <dbReference type="EMBL" id="KAF0720991.1"/>
    </source>
</evidence>
<organism evidence="4 5">
    <name type="scientific">Aphis craccivora</name>
    <name type="common">Cowpea aphid</name>
    <dbReference type="NCBI Taxonomy" id="307492"/>
    <lineage>
        <taxon>Eukaryota</taxon>
        <taxon>Metazoa</taxon>
        <taxon>Ecdysozoa</taxon>
        <taxon>Arthropoda</taxon>
        <taxon>Hexapoda</taxon>
        <taxon>Insecta</taxon>
        <taxon>Pterygota</taxon>
        <taxon>Neoptera</taxon>
        <taxon>Paraneoptera</taxon>
        <taxon>Hemiptera</taxon>
        <taxon>Sternorrhyncha</taxon>
        <taxon>Aphidomorpha</taxon>
        <taxon>Aphidoidea</taxon>
        <taxon>Aphididae</taxon>
        <taxon>Aphidini</taxon>
        <taxon>Aphis</taxon>
        <taxon>Aphis</taxon>
    </lineage>
</organism>
<reference evidence="4 5" key="1">
    <citation type="submission" date="2019-08" db="EMBL/GenBank/DDBJ databases">
        <title>Whole genome of Aphis craccivora.</title>
        <authorList>
            <person name="Voronova N.V."/>
            <person name="Shulinski R.S."/>
            <person name="Bandarenka Y.V."/>
            <person name="Zhorov D.G."/>
            <person name="Warner D."/>
        </authorList>
    </citation>
    <scope>NUCLEOTIDE SEQUENCE [LARGE SCALE GENOMIC DNA]</scope>
    <source>
        <strain evidence="4">180601</strain>
        <tissue evidence="4">Whole Body</tissue>
    </source>
</reference>
<sequence>MIIIVPDLSLTKYNDPVQPILLSYPKNIEKRSFNSTFYSNFSWIEYSILKDVVYCFICQHFTVDTEVCNTFINKGFNCWRKQTESYKKHMNSEKHKLNYEKYTMFLNVNKNSTVASSLIAGRKKDIEENRQHIFLFDNKTITKLSARYGHYTSPEYQNDYIKILAYCTRARFFNLIYSSNNSSYLPNNKNLYFSDIIEDDDVEIVEFLNYQRRTYTIRVRINHMEFWDDQDFKVRFRISKEVVIEVLGYINEQISSQSYRNHAITSINKLLLTLRFYATGNFLITAGDFLGVSKTTSSLIVRDVSVALARLLPRFIKMPDTELEINTLQNRFYDIAKFPRVIGAIDCTHVKIQNPGGDNAEYFRNRKGYFSLNVQTIACPNLKIMDIVYTQLISGKWGNGLIVADSGYANSRHIVTPFINPQNRIEQLYNESIIRTRNPVERSYGVLKRRFPVLSLGLRLKLETTQAVIVACCVLHNIACDNNDLDPPELLDLFLPENENINIIEEVIEEGNARQQLVPDVVELYASLIFNQHWFLSFQDTELDTLFSILFPQRKTSGAYSILVDETKDAGKKEQLSFIIRFVDNELNIHEKAIGCYHMRKVDAFSQSKEIFNIVTNNNLDIQKCIAQCYDGASVMSGVFSGVQKRVSDIVPHAVHIYCHAHRLNLCLIQTIQNNSVVVNFFDTVQSLY</sequence>
<dbReference type="Pfam" id="PF13359">
    <property type="entry name" value="DDE_Tnp_4"/>
    <property type="match status" value="1"/>
</dbReference>
<evidence type="ECO:0000313" key="5">
    <source>
        <dbReference type="Proteomes" id="UP000478052"/>
    </source>
</evidence>
<dbReference type="Proteomes" id="UP000478052">
    <property type="component" value="Unassembled WGS sequence"/>
</dbReference>
<dbReference type="InterPro" id="IPR006580">
    <property type="entry name" value="Znf_TTF"/>
</dbReference>
<proteinExistence type="predicted"/>
<dbReference type="SMART" id="SM00597">
    <property type="entry name" value="ZnF_TTF"/>
    <property type="match status" value="1"/>
</dbReference>
<keyword evidence="2" id="KW-0479">Metal-binding</keyword>
<feature type="domain" description="TTF-type" evidence="3">
    <location>
        <begin position="29"/>
        <end position="126"/>
    </location>
</feature>
<dbReference type="PANTHER" id="PTHR45749:SF37">
    <property type="entry name" value="OS05G0311600 PROTEIN"/>
    <property type="match status" value="1"/>
</dbReference>
<dbReference type="SUPFAM" id="SSF53098">
    <property type="entry name" value="Ribonuclease H-like"/>
    <property type="match status" value="1"/>
</dbReference>
<dbReference type="Pfam" id="PF14291">
    <property type="entry name" value="DUF4371"/>
    <property type="match status" value="1"/>
</dbReference>
<evidence type="ECO:0000259" key="3">
    <source>
        <dbReference type="SMART" id="SM00597"/>
    </source>
</evidence>
<comment type="cofactor">
    <cofactor evidence="1">
        <name>a divalent metal cation</name>
        <dbReference type="ChEBI" id="CHEBI:60240"/>
    </cofactor>
</comment>
<evidence type="ECO:0000256" key="2">
    <source>
        <dbReference type="ARBA" id="ARBA00022723"/>
    </source>
</evidence>
<dbReference type="InterPro" id="IPR012337">
    <property type="entry name" value="RNaseH-like_sf"/>
</dbReference>
<dbReference type="AlphaFoldDB" id="A0A6G0W383"/>
<accession>A0A6G0W383</accession>
<name>A0A6G0W383_APHCR</name>
<protein>
    <submittedName>
        <fullName evidence="4">Putative nuclease HARBI1</fullName>
    </submittedName>
</protein>
<evidence type="ECO:0000256" key="1">
    <source>
        <dbReference type="ARBA" id="ARBA00001968"/>
    </source>
</evidence>
<dbReference type="GO" id="GO:0046872">
    <property type="term" value="F:metal ion binding"/>
    <property type="evidence" value="ECO:0007669"/>
    <property type="project" value="UniProtKB-KW"/>
</dbReference>